<name>A0A918C2S2_9ACTN</name>
<dbReference type="Proteomes" id="UP000656732">
    <property type="component" value="Unassembled WGS sequence"/>
</dbReference>
<proteinExistence type="predicted"/>
<evidence type="ECO:0000313" key="1">
    <source>
        <dbReference type="EMBL" id="GGR03895.1"/>
    </source>
</evidence>
<comment type="caution">
    <text evidence="1">The sequence shown here is derived from an EMBL/GenBank/DDBJ whole genome shotgun (WGS) entry which is preliminary data.</text>
</comment>
<keyword evidence="2" id="KW-1185">Reference proteome</keyword>
<organism evidence="1 2">
    <name type="scientific">Streptomyces pilosus</name>
    <dbReference type="NCBI Taxonomy" id="28893"/>
    <lineage>
        <taxon>Bacteria</taxon>
        <taxon>Bacillati</taxon>
        <taxon>Actinomycetota</taxon>
        <taxon>Actinomycetes</taxon>
        <taxon>Kitasatosporales</taxon>
        <taxon>Streptomycetaceae</taxon>
        <taxon>Streptomyces</taxon>
    </lineage>
</organism>
<accession>A0A918C2S2</accession>
<reference evidence="1" key="1">
    <citation type="journal article" date="2014" name="Int. J. Syst. Evol. Microbiol.">
        <title>Complete genome sequence of Corynebacterium casei LMG S-19264T (=DSM 44701T), isolated from a smear-ripened cheese.</title>
        <authorList>
            <consortium name="US DOE Joint Genome Institute (JGI-PGF)"/>
            <person name="Walter F."/>
            <person name="Albersmeier A."/>
            <person name="Kalinowski J."/>
            <person name="Ruckert C."/>
        </authorList>
    </citation>
    <scope>NUCLEOTIDE SEQUENCE</scope>
    <source>
        <strain evidence="1">JCM 4403</strain>
    </source>
</reference>
<dbReference type="AlphaFoldDB" id="A0A918C2S2"/>
<evidence type="ECO:0000313" key="2">
    <source>
        <dbReference type="Proteomes" id="UP000656732"/>
    </source>
</evidence>
<dbReference type="EMBL" id="BMTU01000016">
    <property type="protein sequence ID" value="GGR03895.1"/>
    <property type="molecule type" value="Genomic_DNA"/>
</dbReference>
<protein>
    <recommendedName>
        <fullName evidence="3">Lipoprotein</fullName>
    </recommendedName>
</protein>
<dbReference type="PROSITE" id="PS51257">
    <property type="entry name" value="PROKAR_LIPOPROTEIN"/>
    <property type="match status" value="1"/>
</dbReference>
<evidence type="ECO:0008006" key="3">
    <source>
        <dbReference type="Google" id="ProtNLM"/>
    </source>
</evidence>
<reference evidence="1" key="2">
    <citation type="submission" date="2020-09" db="EMBL/GenBank/DDBJ databases">
        <authorList>
            <person name="Sun Q."/>
            <person name="Ohkuma M."/>
        </authorList>
    </citation>
    <scope>NUCLEOTIDE SEQUENCE</scope>
    <source>
        <strain evidence="1">JCM 4403</strain>
    </source>
</reference>
<sequence>MSGAAKTHCPWLSQRFMSTVICMAGSVVFGCGVRPPSGVVPGAPVPRGARDGCGRVGRGQETGGLKRE</sequence>
<gene>
    <name evidence="1" type="ORF">GCM10010280_59990</name>
</gene>